<dbReference type="AlphaFoldDB" id="A0A411PEW7"/>
<dbReference type="GO" id="GO:0005886">
    <property type="term" value="C:plasma membrane"/>
    <property type="evidence" value="ECO:0007669"/>
    <property type="project" value="UniProtKB-SubCell"/>
</dbReference>
<dbReference type="Proteomes" id="UP000291106">
    <property type="component" value="Chromosome"/>
</dbReference>
<feature type="binding site" evidence="7">
    <location>
        <position position="138"/>
    </location>
    <ligand>
        <name>a 1,2-diacyl-sn-glycero-3-phospho-(1'-sn-glycerol)</name>
        <dbReference type="ChEBI" id="CHEBI:64716"/>
    </ligand>
</feature>
<keyword evidence="6 7" id="KW-0472">Membrane</keyword>
<evidence type="ECO:0000256" key="2">
    <source>
        <dbReference type="ARBA" id="ARBA00022475"/>
    </source>
</evidence>
<reference evidence="8 9" key="1">
    <citation type="submission" date="2019-02" db="EMBL/GenBank/DDBJ databases">
        <title>Shewanella sp. D4-2 isolated from Dokdo Island.</title>
        <authorList>
            <person name="Baek K."/>
        </authorList>
    </citation>
    <scope>NUCLEOTIDE SEQUENCE [LARGE SCALE GENOMIC DNA]</scope>
    <source>
        <strain evidence="8 9">D4-2</strain>
    </source>
</reference>
<comment type="subcellular location">
    <subcellularLocation>
        <location evidence="7">Cell membrane</location>
        <topology evidence="7">Multi-pass membrane protein</topology>
    </subcellularLocation>
</comment>
<feature type="transmembrane region" description="Helical" evidence="7">
    <location>
        <begin position="237"/>
        <end position="258"/>
    </location>
</feature>
<accession>A0A411PEW7</accession>
<protein>
    <recommendedName>
        <fullName evidence="7">Phosphatidylglycerol--prolipoprotein diacylglyceryl transferase</fullName>
        <ecNumber evidence="7">2.5.1.145</ecNumber>
    </recommendedName>
</protein>
<organism evidence="8 9">
    <name type="scientific">Shewanella maritima</name>
    <dbReference type="NCBI Taxonomy" id="2520507"/>
    <lineage>
        <taxon>Bacteria</taxon>
        <taxon>Pseudomonadati</taxon>
        <taxon>Pseudomonadota</taxon>
        <taxon>Gammaproteobacteria</taxon>
        <taxon>Alteromonadales</taxon>
        <taxon>Shewanellaceae</taxon>
        <taxon>Shewanella</taxon>
    </lineage>
</organism>
<feature type="transmembrane region" description="Helical" evidence="7">
    <location>
        <begin position="20"/>
        <end position="42"/>
    </location>
</feature>
<dbReference type="EMBL" id="CP036200">
    <property type="protein sequence ID" value="QBF82085.1"/>
    <property type="molecule type" value="Genomic_DNA"/>
</dbReference>
<dbReference type="Pfam" id="PF01790">
    <property type="entry name" value="LGT"/>
    <property type="match status" value="1"/>
</dbReference>
<dbReference type="PANTHER" id="PTHR30589">
    <property type="entry name" value="PROLIPOPROTEIN DIACYLGLYCERYL TRANSFERASE"/>
    <property type="match status" value="1"/>
</dbReference>
<feature type="transmembrane region" description="Helical" evidence="7">
    <location>
        <begin position="54"/>
        <end position="76"/>
    </location>
</feature>
<evidence type="ECO:0000256" key="5">
    <source>
        <dbReference type="ARBA" id="ARBA00022989"/>
    </source>
</evidence>
<keyword evidence="4 7" id="KW-0812">Transmembrane</keyword>
<keyword evidence="5 7" id="KW-1133">Transmembrane helix</keyword>
<comment type="catalytic activity">
    <reaction evidence="7">
        <text>L-cysteinyl-[prolipoprotein] + a 1,2-diacyl-sn-glycero-3-phospho-(1'-sn-glycerol) = an S-1,2-diacyl-sn-glyceryl-L-cysteinyl-[prolipoprotein] + sn-glycerol 1-phosphate + H(+)</text>
        <dbReference type="Rhea" id="RHEA:56712"/>
        <dbReference type="Rhea" id="RHEA-COMP:14679"/>
        <dbReference type="Rhea" id="RHEA-COMP:14680"/>
        <dbReference type="ChEBI" id="CHEBI:15378"/>
        <dbReference type="ChEBI" id="CHEBI:29950"/>
        <dbReference type="ChEBI" id="CHEBI:57685"/>
        <dbReference type="ChEBI" id="CHEBI:64716"/>
        <dbReference type="ChEBI" id="CHEBI:140658"/>
        <dbReference type="EC" id="2.5.1.145"/>
    </reaction>
</comment>
<dbReference type="HAMAP" id="MF_01147">
    <property type="entry name" value="Lgt"/>
    <property type="match status" value="1"/>
</dbReference>
<keyword evidence="2 7" id="KW-1003">Cell membrane</keyword>
<feature type="transmembrane region" description="Helical" evidence="7">
    <location>
        <begin position="176"/>
        <end position="193"/>
    </location>
</feature>
<evidence type="ECO:0000256" key="4">
    <source>
        <dbReference type="ARBA" id="ARBA00022692"/>
    </source>
</evidence>
<sequence length="263" mass="29347">MEHFVWNVDPVLLSLGPLKVHWYGVLFATAIAAGFMVMKHIYKRENLPVESLDDLLMYCVVGIIVGARLAHCLFYDPDFYLSNPIKILYIWEGGLASHGGGLGAILALFYYHKKMQLPFLFLLDRLAIATAIFGFFVRMANFVNSEILGEPTNSAFGIVFARIDSVARHPAQLYEAIAYLTSFAVLYCVYRFTSLKQKHGGIFGLFLLLIFSARWAIEAVKVSQTAYQEQFLTTGQALSVPFLAVGIVLFARALFVAAKPDKA</sequence>
<feature type="transmembrane region" description="Helical" evidence="7">
    <location>
        <begin position="200"/>
        <end position="217"/>
    </location>
</feature>
<evidence type="ECO:0000256" key="3">
    <source>
        <dbReference type="ARBA" id="ARBA00022679"/>
    </source>
</evidence>
<feature type="transmembrane region" description="Helical" evidence="7">
    <location>
        <begin position="117"/>
        <end position="137"/>
    </location>
</feature>
<keyword evidence="3 7" id="KW-0808">Transferase</keyword>
<dbReference type="UniPathway" id="UPA00664"/>
<evidence type="ECO:0000256" key="1">
    <source>
        <dbReference type="ARBA" id="ARBA00007150"/>
    </source>
</evidence>
<dbReference type="KEGG" id="smai:EXU30_04720"/>
<evidence type="ECO:0000256" key="7">
    <source>
        <dbReference type="HAMAP-Rule" id="MF_01147"/>
    </source>
</evidence>
<comment type="similarity">
    <text evidence="1 7">Belongs to the Lgt family.</text>
</comment>
<evidence type="ECO:0000313" key="8">
    <source>
        <dbReference type="EMBL" id="QBF82085.1"/>
    </source>
</evidence>
<dbReference type="RefSeq" id="WP_130598058.1">
    <property type="nucleotide sequence ID" value="NZ_CP036200.1"/>
</dbReference>
<name>A0A411PEW7_9GAMM</name>
<proteinExistence type="inferred from homology"/>
<gene>
    <name evidence="7 8" type="primary">lgt</name>
    <name evidence="8" type="ORF">EXU30_04720</name>
</gene>
<evidence type="ECO:0000256" key="6">
    <source>
        <dbReference type="ARBA" id="ARBA00023136"/>
    </source>
</evidence>
<comment type="pathway">
    <text evidence="7">Protein modification; lipoprotein biosynthesis (diacylglyceryl transfer).</text>
</comment>
<keyword evidence="9" id="KW-1185">Reference proteome</keyword>
<evidence type="ECO:0000313" key="9">
    <source>
        <dbReference type="Proteomes" id="UP000291106"/>
    </source>
</evidence>
<dbReference type="InterPro" id="IPR001640">
    <property type="entry name" value="Lgt"/>
</dbReference>
<dbReference type="EC" id="2.5.1.145" evidence="7"/>
<dbReference type="GO" id="GO:0008961">
    <property type="term" value="F:phosphatidylglycerol-prolipoprotein diacylglyceryl transferase activity"/>
    <property type="evidence" value="ECO:0007669"/>
    <property type="project" value="UniProtKB-UniRule"/>
</dbReference>
<dbReference type="PANTHER" id="PTHR30589:SF0">
    <property type="entry name" value="PHOSPHATIDYLGLYCEROL--PROLIPOPROTEIN DIACYLGLYCERYL TRANSFERASE"/>
    <property type="match status" value="1"/>
</dbReference>
<dbReference type="OrthoDB" id="871140at2"/>
<keyword evidence="8" id="KW-0449">Lipoprotein</keyword>
<dbReference type="GO" id="GO:0042158">
    <property type="term" value="P:lipoprotein biosynthetic process"/>
    <property type="evidence" value="ECO:0007669"/>
    <property type="project" value="UniProtKB-UniRule"/>
</dbReference>
<dbReference type="NCBIfam" id="TIGR00544">
    <property type="entry name" value="lgt"/>
    <property type="match status" value="1"/>
</dbReference>
<comment type="function">
    <text evidence="7">Catalyzes the transfer of the diacylglyceryl group from phosphatidylglycerol to the sulfhydryl group of the N-terminal cysteine of a prolipoprotein, the first step in the formation of mature lipoproteins.</text>
</comment>
<feature type="transmembrane region" description="Helical" evidence="7">
    <location>
        <begin position="88"/>
        <end position="110"/>
    </location>
</feature>